<reference evidence="2" key="1">
    <citation type="submission" date="2022-04" db="EMBL/GenBank/DDBJ databases">
        <title>Alcanivorax sp. CY1518 draft genome sequence.</title>
        <authorList>
            <person name="Zhao G."/>
            <person name="An M."/>
        </authorList>
    </citation>
    <scope>NUCLEOTIDE SEQUENCE</scope>
    <source>
        <strain evidence="2">CY1518</strain>
    </source>
</reference>
<keyword evidence="3" id="KW-1185">Reference proteome</keyword>
<evidence type="ECO:0000259" key="1">
    <source>
        <dbReference type="Pfam" id="PF13640"/>
    </source>
</evidence>
<dbReference type="Gene3D" id="2.60.120.620">
    <property type="entry name" value="q2cbj1_9rhob like domain"/>
    <property type="match status" value="1"/>
</dbReference>
<accession>A0ABT0E4A3</accession>
<comment type="caution">
    <text evidence="2">The sequence shown here is derived from an EMBL/GenBank/DDBJ whole genome shotgun (WGS) entry which is preliminary data.</text>
</comment>
<dbReference type="EMBL" id="JALKII010000001">
    <property type="protein sequence ID" value="MCK0536650.1"/>
    <property type="molecule type" value="Genomic_DNA"/>
</dbReference>
<evidence type="ECO:0000313" key="3">
    <source>
        <dbReference type="Proteomes" id="UP001165524"/>
    </source>
</evidence>
<dbReference type="RefSeq" id="WP_246948164.1">
    <property type="nucleotide sequence ID" value="NZ_JALKII010000001.1"/>
</dbReference>
<name>A0ABT0E4A3_9GAMM</name>
<feature type="domain" description="Prolyl 4-hydroxylase alpha subunit Fe(2+) 2OG dioxygenase" evidence="1">
    <location>
        <begin position="141"/>
        <end position="190"/>
    </location>
</feature>
<dbReference type="Proteomes" id="UP001165524">
    <property type="component" value="Unassembled WGS sequence"/>
</dbReference>
<protein>
    <submittedName>
        <fullName evidence="2">2OG-Fe(II) oxygenase</fullName>
    </submittedName>
</protein>
<proteinExistence type="predicted"/>
<gene>
    <name evidence="2" type="ORF">MU846_02920</name>
</gene>
<evidence type="ECO:0000313" key="2">
    <source>
        <dbReference type="EMBL" id="MCK0536650.1"/>
    </source>
</evidence>
<dbReference type="InterPro" id="IPR044862">
    <property type="entry name" value="Pro_4_hyd_alph_FE2OG_OXY"/>
</dbReference>
<organism evidence="2 3">
    <name type="scientific">Alcanivorax quisquiliarum</name>
    <dbReference type="NCBI Taxonomy" id="2933565"/>
    <lineage>
        <taxon>Bacteria</taxon>
        <taxon>Pseudomonadati</taxon>
        <taxon>Pseudomonadota</taxon>
        <taxon>Gammaproteobacteria</taxon>
        <taxon>Oceanospirillales</taxon>
        <taxon>Alcanivoracaceae</taxon>
        <taxon>Alcanivorax</taxon>
    </lineage>
</organism>
<dbReference type="Pfam" id="PF13640">
    <property type="entry name" value="2OG-FeII_Oxy_3"/>
    <property type="match status" value="1"/>
</dbReference>
<sequence length="214" mass="23461">MDTMQPPVGGGAGNGARSRIVDGLITRGYALEQAYFSPVLVRALRSEALQRDLDGEFSVRESCHDLFPPAHPALHRNRCYRLNGGTLAQLRLLQELQQLRCLISQRLLPELATMEADFVVQAAGVAQRRHLVTEDYGAACLVSVVIYLNALWTQGDGGGLRLWPAIDSVHPELEVTPRAGTLVCFLGDQIAQEVIAPRRDRMGIAGRLLRAVGR</sequence>